<keyword evidence="2" id="KW-1185">Reference proteome</keyword>
<name>A0A1H7MDU7_9SPHN</name>
<sequence>MADVREDWPELPTTGFVAGRTATQADVASGAAIFATDGASSASDLKVPQYVWWHDDEGRRHPRVLVQAEMVPGGMTIVGLRDSAGNEAAATLPEVELLGTRKPE</sequence>
<dbReference type="STRING" id="1855283.SAMN05216382_1461"/>
<reference evidence="2" key="1">
    <citation type="submission" date="2016-10" db="EMBL/GenBank/DDBJ databases">
        <authorList>
            <person name="Varghese N."/>
            <person name="Submissions S."/>
        </authorList>
    </citation>
    <scope>NUCLEOTIDE SEQUENCE [LARGE SCALE GENOMIC DNA]</scope>
    <source>
        <strain evidence="2">JS21-1</strain>
    </source>
</reference>
<dbReference type="AlphaFoldDB" id="A0A1H7MDU7"/>
<organism evidence="1 2">
    <name type="scientific">Sphingomonas palmae</name>
    <dbReference type="NCBI Taxonomy" id="1855283"/>
    <lineage>
        <taxon>Bacteria</taxon>
        <taxon>Pseudomonadati</taxon>
        <taxon>Pseudomonadota</taxon>
        <taxon>Alphaproteobacteria</taxon>
        <taxon>Sphingomonadales</taxon>
        <taxon>Sphingomonadaceae</taxon>
        <taxon>Sphingomonas</taxon>
    </lineage>
</organism>
<proteinExistence type="predicted"/>
<protein>
    <submittedName>
        <fullName evidence="1">Uncharacterized protein</fullName>
    </submittedName>
</protein>
<accession>A0A1H7MDU7</accession>
<evidence type="ECO:0000313" key="1">
    <source>
        <dbReference type="EMBL" id="SEL09271.1"/>
    </source>
</evidence>
<evidence type="ECO:0000313" key="2">
    <source>
        <dbReference type="Proteomes" id="UP000199214"/>
    </source>
</evidence>
<dbReference type="Proteomes" id="UP000199214">
    <property type="component" value="Unassembled WGS sequence"/>
</dbReference>
<dbReference type="EMBL" id="FNZZ01000002">
    <property type="protein sequence ID" value="SEL09271.1"/>
    <property type="molecule type" value="Genomic_DNA"/>
</dbReference>
<gene>
    <name evidence="1" type="ORF">SAMN05216382_1461</name>
</gene>